<dbReference type="PANTHER" id="PTHR43358">
    <property type="entry name" value="ALPHA/BETA-HYDROLASE"/>
    <property type="match status" value="1"/>
</dbReference>
<accession>A0AA49JI43</accession>
<evidence type="ECO:0000259" key="1">
    <source>
        <dbReference type="Pfam" id="PF12146"/>
    </source>
</evidence>
<keyword evidence="2" id="KW-0378">Hydrolase</keyword>
<dbReference type="AlphaFoldDB" id="A0AA49JI43"/>
<dbReference type="EMBL" id="CP120682">
    <property type="protein sequence ID" value="WKN39550.1"/>
    <property type="molecule type" value="Genomic_DNA"/>
</dbReference>
<organism evidence="2">
    <name type="scientific">Roseihalotalea indica</name>
    <dbReference type="NCBI Taxonomy" id="2867963"/>
    <lineage>
        <taxon>Bacteria</taxon>
        <taxon>Pseudomonadati</taxon>
        <taxon>Bacteroidota</taxon>
        <taxon>Cytophagia</taxon>
        <taxon>Cytophagales</taxon>
        <taxon>Catalimonadaceae</taxon>
        <taxon>Roseihalotalea</taxon>
    </lineage>
</organism>
<dbReference type="Pfam" id="PF12146">
    <property type="entry name" value="Hydrolase_4"/>
    <property type="match status" value="1"/>
</dbReference>
<dbReference type="InterPro" id="IPR022742">
    <property type="entry name" value="Hydrolase_4"/>
</dbReference>
<sequence>MHLTGKFIRRFIVSGLLGGLILLNAVAYNHAWRFTHFSHTNKPRTDGNAKSSLSDKIQLLVRGIENPRPVNDRFPGQPYETVYLEGRETLEGWLVPSEEAKGIVLVFHGYTGKKSDFIRVAEEFHQLGYHTLSVDFPGSGGSSGMSTSVGYHEANDVKTVFEYAQTNYGSLPVVLYGFSLGGAAVMRAISEYHIKPAAAIVEAPFGTMLNTVCNRFEMLNVPSFPFAHLLTFWGGVQQGYWAFSHNPIDYAKQVDVPVLLTCGLSDDRVDVWEIDAIYANIAGRKKRKCFEQAGHELYAETRPKEWRQTVNEFLHEI</sequence>
<name>A0AA49JI43_9BACT</name>
<dbReference type="InterPro" id="IPR029058">
    <property type="entry name" value="AB_hydrolase_fold"/>
</dbReference>
<evidence type="ECO:0000313" key="2">
    <source>
        <dbReference type="EMBL" id="WKN39550.1"/>
    </source>
</evidence>
<proteinExistence type="predicted"/>
<reference evidence="2" key="1">
    <citation type="journal article" date="2023" name="Comput. Struct. Biotechnol. J.">
        <title>Discovery of a novel marine Bacteroidetes with a rich repertoire of carbohydrate-active enzymes.</title>
        <authorList>
            <person name="Chen B."/>
            <person name="Liu G."/>
            <person name="Chen Q."/>
            <person name="Wang H."/>
            <person name="Liu L."/>
            <person name="Tang K."/>
        </authorList>
    </citation>
    <scope>NUCLEOTIDE SEQUENCE</scope>
    <source>
        <strain evidence="2">TK19036</strain>
    </source>
</reference>
<gene>
    <name evidence="2" type="ORF">K4G66_12695</name>
</gene>
<dbReference type="Gene3D" id="3.40.50.1820">
    <property type="entry name" value="alpha/beta hydrolase"/>
    <property type="match status" value="1"/>
</dbReference>
<feature type="domain" description="Serine aminopeptidase S33" evidence="1">
    <location>
        <begin position="99"/>
        <end position="207"/>
    </location>
</feature>
<dbReference type="InterPro" id="IPR052920">
    <property type="entry name" value="DNA-binding_regulatory"/>
</dbReference>
<protein>
    <submittedName>
        <fullName evidence="2">Alpha/beta fold hydrolase</fullName>
    </submittedName>
</protein>
<reference evidence="2" key="2">
    <citation type="journal article" date="2024" name="Antonie Van Leeuwenhoek">
        <title>Roseihalotalea indica gen. nov., sp. nov., a halophilic Bacteroidetes from mesopelagic Southwest Indian Ocean with higher carbohydrate metabolic potential.</title>
        <authorList>
            <person name="Chen B."/>
            <person name="Zhang M."/>
            <person name="Lin D."/>
            <person name="Ye J."/>
            <person name="Tang K."/>
        </authorList>
    </citation>
    <scope>NUCLEOTIDE SEQUENCE</scope>
    <source>
        <strain evidence="2">TK19036</strain>
    </source>
</reference>
<dbReference type="GO" id="GO:0016787">
    <property type="term" value="F:hydrolase activity"/>
    <property type="evidence" value="ECO:0007669"/>
    <property type="project" value="UniProtKB-KW"/>
</dbReference>
<dbReference type="PANTHER" id="PTHR43358:SF4">
    <property type="entry name" value="ALPHA_BETA HYDROLASE FOLD-1 DOMAIN-CONTAINING PROTEIN"/>
    <property type="match status" value="1"/>
</dbReference>
<dbReference type="SUPFAM" id="SSF53474">
    <property type="entry name" value="alpha/beta-Hydrolases"/>
    <property type="match status" value="1"/>
</dbReference>